<keyword evidence="3" id="KW-1185">Reference proteome</keyword>
<feature type="transmembrane region" description="Helical" evidence="1">
    <location>
        <begin position="96"/>
        <end position="115"/>
    </location>
</feature>
<dbReference type="EMBL" id="VOKX01000030">
    <property type="protein sequence ID" value="KAB7844082.1"/>
    <property type="molecule type" value="Genomic_DNA"/>
</dbReference>
<evidence type="ECO:0000313" key="2">
    <source>
        <dbReference type="EMBL" id="KAB7844082.1"/>
    </source>
</evidence>
<keyword evidence="1" id="KW-0472">Membrane</keyword>
<feature type="transmembrane region" description="Helical" evidence="1">
    <location>
        <begin position="12"/>
        <end position="32"/>
    </location>
</feature>
<keyword evidence="1" id="KW-1133">Transmembrane helix</keyword>
<evidence type="ECO:0000256" key="1">
    <source>
        <dbReference type="SAM" id="Phobius"/>
    </source>
</evidence>
<feature type="transmembrane region" description="Helical" evidence="1">
    <location>
        <begin position="62"/>
        <end position="84"/>
    </location>
</feature>
<sequence>MNLPLRTAGRPWRPALLALPYLLAATAFLLLFERRRDRLPDRLATHFGGSGRADGFTAANSFAYQGLALVLSLAVLFAALAFFLELEVLSWRALAATAYAVAALIGSLMIWTVLCNASADAPDDARLGLATLLTTLLSALVAGVLGVLLAGLTAPRPRQAVATPASVAPRLPLGASEGAAWTRTVVSRPLLGIGVALVAVAAGFGFAGGWTAGLGMAVGAVLVLPLSGARVTVDRHGLTVAPVWAPRPRLRIGLDRVVSADGRAVDAFREFGGWGYRARSGRSGFVLRSGDALAVRLATGGEFVVTVDDAATAAALLNTLADRARRRAGTGG</sequence>
<dbReference type="Proteomes" id="UP000327000">
    <property type="component" value="Unassembled WGS sequence"/>
</dbReference>
<reference evidence="2 3" key="1">
    <citation type="journal article" date="2019" name="Microb. Cell Fact.">
        <title>Exploring novel herbicidin analogues by transcriptional regulator overexpression and MS/MS molecular networking.</title>
        <authorList>
            <person name="Shi Y."/>
            <person name="Gu R."/>
            <person name="Li Y."/>
            <person name="Wang X."/>
            <person name="Ren W."/>
            <person name="Li X."/>
            <person name="Wang L."/>
            <person name="Xie Y."/>
            <person name="Hong B."/>
        </authorList>
    </citation>
    <scope>NUCLEOTIDE SEQUENCE [LARGE SCALE GENOMIC DNA]</scope>
    <source>
        <strain evidence="2 3">US-43</strain>
    </source>
</reference>
<dbReference type="RefSeq" id="WP_152263977.1">
    <property type="nucleotide sequence ID" value="NZ_VOKX01000030.1"/>
</dbReference>
<feature type="transmembrane region" description="Helical" evidence="1">
    <location>
        <begin position="193"/>
        <end position="226"/>
    </location>
</feature>
<keyword evidence="1" id="KW-0812">Transmembrane</keyword>
<protein>
    <recommendedName>
        <fullName evidence="4">DUF1648 domain-containing protein</fullName>
    </recommendedName>
</protein>
<evidence type="ECO:0008006" key="4">
    <source>
        <dbReference type="Google" id="ProtNLM"/>
    </source>
</evidence>
<dbReference type="AlphaFoldDB" id="A0A5N5W704"/>
<dbReference type="OrthoDB" id="3178004at2"/>
<evidence type="ECO:0000313" key="3">
    <source>
        <dbReference type="Proteomes" id="UP000327000"/>
    </source>
</evidence>
<proteinExistence type="predicted"/>
<gene>
    <name evidence="2" type="ORF">FRZ00_16355</name>
</gene>
<comment type="caution">
    <text evidence="2">The sequence shown here is derived from an EMBL/GenBank/DDBJ whole genome shotgun (WGS) entry which is preliminary data.</text>
</comment>
<feature type="transmembrane region" description="Helical" evidence="1">
    <location>
        <begin position="127"/>
        <end position="152"/>
    </location>
</feature>
<accession>A0A5N5W704</accession>
<name>A0A5N5W704_STRMB</name>
<organism evidence="2 3">
    <name type="scientific">Streptomyces mobaraensis</name>
    <name type="common">Streptoverticillium mobaraense</name>
    <dbReference type="NCBI Taxonomy" id="35621"/>
    <lineage>
        <taxon>Bacteria</taxon>
        <taxon>Bacillati</taxon>
        <taxon>Actinomycetota</taxon>
        <taxon>Actinomycetes</taxon>
        <taxon>Kitasatosporales</taxon>
        <taxon>Streptomycetaceae</taxon>
        <taxon>Streptomyces</taxon>
    </lineage>
</organism>